<dbReference type="InterPro" id="IPR038565">
    <property type="entry name" value="CLIP_sf"/>
</dbReference>
<reference evidence="8 9" key="1">
    <citation type="submission" date="2023-03" db="EMBL/GenBank/DDBJ databases">
        <title>Genome insight into feeding habits of ladybird beetles.</title>
        <authorList>
            <person name="Li H.-S."/>
            <person name="Huang Y.-H."/>
            <person name="Pang H."/>
        </authorList>
    </citation>
    <scope>NUCLEOTIDE SEQUENCE [LARGE SCALE GENOMIC DNA]</scope>
    <source>
        <strain evidence="8">SYSU_2023b</strain>
        <tissue evidence="8">Whole body</tissue>
    </source>
</reference>
<keyword evidence="4" id="KW-0720">Serine protease</keyword>
<keyword evidence="9" id="KW-1185">Reference proteome</keyword>
<organism evidence="8 9">
    <name type="scientific">Henosepilachna vigintioctopunctata</name>
    <dbReference type="NCBI Taxonomy" id="420089"/>
    <lineage>
        <taxon>Eukaryota</taxon>
        <taxon>Metazoa</taxon>
        <taxon>Ecdysozoa</taxon>
        <taxon>Arthropoda</taxon>
        <taxon>Hexapoda</taxon>
        <taxon>Insecta</taxon>
        <taxon>Pterygota</taxon>
        <taxon>Neoptera</taxon>
        <taxon>Endopterygota</taxon>
        <taxon>Coleoptera</taxon>
        <taxon>Polyphaga</taxon>
        <taxon>Cucujiformia</taxon>
        <taxon>Coccinelloidea</taxon>
        <taxon>Coccinellidae</taxon>
        <taxon>Epilachninae</taxon>
        <taxon>Epilachnini</taxon>
        <taxon>Henosepilachna</taxon>
    </lineage>
</organism>
<evidence type="ECO:0000256" key="6">
    <source>
        <dbReference type="SAM" id="SignalP"/>
    </source>
</evidence>
<dbReference type="InterPro" id="IPR022700">
    <property type="entry name" value="CLIP"/>
</dbReference>
<keyword evidence="5" id="KW-1015">Disulfide bond</keyword>
<evidence type="ECO:0000259" key="7">
    <source>
        <dbReference type="Pfam" id="PF12032"/>
    </source>
</evidence>
<dbReference type="Proteomes" id="UP001431783">
    <property type="component" value="Unassembled WGS sequence"/>
</dbReference>
<evidence type="ECO:0000256" key="1">
    <source>
        <dbReference type="ARBA" id="ARBA00022670"/>
    </source>
</evidence>
<sequence length="164" mass="19392">MFLIRRLFKHTIWIILFYIASADKDCGQNMECIKLQDCQQYTSYVQNHTKSLNPIFVRFLRANHCGFENRLPKVCCGAIPALLLNFDNIENTEHKIKKKDNLSTIRKGELKKPKTHNKVKRPISLDKINKNLLSQISNFYRTEFFGPFDLLIRKRRFQTNEKNA</sequence>
<name>A0AAW1UW18_9CUCU</name>
<comment type="caution">
    <text evidence="8">The sequence shown here is derived from an EMBL/GenBank/DDBJ whole genome shotgun (WGS) entry which is preliminary data.</text>
</comment>
<feature type="signal peptide" evidence="6">
    <location>
        <begin position="1"/>
        <end position="22"/>
    </location>
</feature>
<proteinExistence type="predicted"/>
<evidence type="ECO:0000313" key="8">
    <source>
        <dbReference type="EMBL" id="KAK9884150.1"/>
    </source>
</evidence>
<feature type="domain" description="Clip" evidence="7">
    <location>
        <begin position="28"/>
        <end position="76"/>
    </location>
</feature>
<evidence type="ECO:0000256" key="4">
    <source>
        <dbReference type="ARBA" id="ARBA00022825"/>
    </source>
</evidence>
<keyword evidence="2 6" id="KW-0732">Signal</keyword>
<dbReference type="AlphaFoldDB" id="A0AAW1UW18"/>
<dbReference type="GO" id="GO:0008236">
    <property type="term" value="F:serine-type peptidase activity"/>
    <property type="evidence" value="ECO:0007669"/>
    <property type="project" value="UniProtKB-KW"/>
</dbReference>
<keyword evidence="3" id="KW-0378">Hydrolase</keyword>
<evidence type="ECO:0000256" key="5">
    <source>
        <dbReference type="ARBA" id="ARBA00023157"/>
    </source>
</evidence>
<evidence type="ECO:0000256" key="2">
    <source>
        <dbReference type="ARBA" id="ARBA00022729"/>
    </source>
</evidence>
<dbReference type="GO" id="GO:0006508">
    <property type="term" value="P:proteolysis"/>
    <property type="evidence" value="ECO:0007669"/>
    <property type="project" value="UniProtKB-KW"/>
</dbReference>
<protein>
    <recommendedName>
        <fullName evidence="7">Clip domain-containing protein</fullName>
    </recommendedName>
</protein>
<feature type="chain" id="PRO_5043351576" description="Clip domain-containing protein" evidence="6">
    <location>
        <begin position="23"/>
        <end position="164"/>
    </location>
</feature>
<evidence type="ECO:0000256" key="3">
    <source>
        <dbReference type="ARBA" id="ARBA00022801"/>
    </source>
</evidence>
<dbReference type="Gene3D" id="3.30.1640.30">
    <property type="match status" value="1"/>
</dbReference>
<keyword evidence="1" id="KW-0645">Protease</keyword>
<dbReference type="EMBL" id="JARQZJ010000092">
    <property type="protein sequence ID" value="KAK9884150.1"/>
    <property type="molecule type" value="Genomic_DNA"/>
</dbReference>
<evidence type="ECO:0000313" key="9">
    <source>
        <dbReference type="Proteomes" id="UP001431783"/>
    </source>
</evidence>
<dbReference type="Pfam" id="PF12032">
    <property type="entry name" value="CLIP"/>
    <property type="match status" value="1"/>
</dbReference>
<accession>A0AAW1UW18</accession>
<gene>
    <name evidence="8" type="ORF">WA026_005101</name>
</gene>